<protein>
    <submittedName>
        <fullName evidence="1">Uncharacterized protein</fullName>
    </submittedName>
</protein>
<gene>
    <name evidence="1" type="ORF">ZIOFF_045535</name>
</gene>
<keyword evidence="2" id="KW-1185">Reference proteome</keyword>
<evidence type="ECO:0000313" key="1">
    <source>
        <dbReference type="EMBL" id="KAG6497631.1"/>
    </source>
</evidence>
<dbReference type="AlphaFoldDB" id="A0A8J5G0M8"/>
<evidence type="ECO:0000313" key="2">
    <source>
        <dbReference type="Proteomes" id="UP000734854"/>
    </source>
</evidence>
<sequence>MTSCSHHAGNAPLPPPSQFSYSSAENVSADEIHIVSTSAAVRAKLRYSFNLCHIACCLLLQGKTKEISWQSALHQHHLSLDDAWATSNLKLPIYYAIVGYELFSRLHGWNPTQDGDFCHVQILEKEDVAFSYGMTQNRQREGSNSLVSSPRVALGSHKLQCGNLLVECRLYISKLDGLEAYHARRGLRRTGSEEAVVRFLRGASRRSSRTEVSPAGFCAGRSQEVVADGGVAGWVLRWEITGGGRRRRCRRLGFALGDHRRSVPEGERMATVRRRRFGSASRKVRASRLRENALCVSVFLR</sequence>
<comment type="caution">
    <text evidence="1">The sequence shown here is derived from an EMBL/GenBank/DDBJ whole genome shotgun (WGS) entry which is preliminary data.</text>
</comment>
<name>A0A8J5G0M8_ZINOF</name>
<proteinExistence type="predicted"/>
<dbReference type="EMBL" id="JACMSC010000012">
    <property type="protein sequence ID" value="KAG6497631.1"/>
    <property type="molecule type" value="Genomic_DNA"/>
</dbReference>
<dbReference type="Proteomes" id="UP000734854">
    <property type="component" value="Unassembled WGS sequence"/>
</dbReference>
<organism evidence="1 2">
    <name type="scientific">Zingiber officinale</name>
    <name type="common">Ginger</name>
    <name type="synonym">Amomum zingiber</name>
    <dbReference type="NCBI Taxonomy" id="94328"/>
    <lineage>
        <taxon>Eukaryota</taxon>
        <taxon>Viridiplantae</taxon>
        <taxon>Streptophyta</taxon>
        <taxon>Embryophyta</taxon>
        <taxon>Tracheophyta</taxon>
        <taxon>Spermatophyta</taxon>
        <taxon>Magnoliopsida</taxon>
        <taxon>Liliopsida</taxon>
        <taxon>Zingiberales</taxon>
        <taxon>Zingiberaceae</taxon>
        <taxon>Zingiber</taxon>
    </lineage>
</organism>
<reference evidence="1 2" key="1">
    <citation type="submission" date="2020-08" db="EMBL/GenBank/DDBJ databases">
        <title>Plant Genome Project.</title>
        <authorList>
            <person name="Zhang R.-G."/>
        </authorList>
    </citation>
    <scope>NUCLEOTIDE SEQUENCE [LARGE SCALE GENOMIC DNA]</scope>
    <source>
        <tissue evidence="1">Rhizome</tissue>
    </source>
</reference>
<accession>A0A8J5G0M8</accession>